<dbReference type="OrthoDB" id="9760188at2"/>
<dbReference type="InterPro" id="IPR050345">
    <property type="entry name" value="Aliph_Amidase/BUP"/>
</dbReference>
<dbReference type="PANTHER" id="PTHR43674:SF2">
    <property type="entry name" value="BETA-UREIDOPROPIONASE"/>
    <property type="match status" value="1"/>
</dbReference>
<dbReference type="Gene3D" id="3.60.110.10">
    <property type="entry name" value="Carbon-nitrogen hydrolase"/>
    <property type="match status" value="1"/>
</dbReference>
<dbReference type="RefSeq" id="WP_119088400.1">
    <property type="nucleotide sequence ID" value="NZ_QXIS01000001.1"/>
</dbReference>
<name>A0A398D0I1_9BACT</name>
<keyword evidence="4" id="KW-1185">Reference proteome</keyword>
<accession>A0A398D0I1</accession>
<sequence length="279" mass="30658">MTYTVALAQVNPACGDLEYNVKMHIDQAERALEAGADLIVFPELSLSGYLLKDQTLDVMRRADCLEFAGLCELSRHIAICAGFVEEGEDGIPYNSALFMDAGEVCHVHRKMYLPTHGMFEELKFLGRGRELSVFDTRFGRTGIVICRDLFHPLEVSTMAALGVELLLAPSAMPARGFGGEELGIEQTVGLALGSASTFLGMFVVYVNRVGFDDGLGFYGRSALSDPVGGITVSAPRFEAVQLLGTVDTSHIARHRYQLPIRREEDLEIVRHALETRRNS</sequence>
<keyword evidence="1 3" id="KW-0378">Hydrolase</keyword>
<dbReference type="Pfam" id="PF00795">
    <property type="entry name" value="CN_hydrolase"/>
    <property type="match status" value="1"/>
</dbReference>
<evidence type="ECO:0000313" key="3">
    <source>
        <dbReference type="EMBL" id="RIE06969.1"/>
    </source>
</evidence>
<dbReference type="GO" id="GO:0050126">
    <property type="term" value="F:N-carbamoylputrescine amidase activity"/>
    <property type="evidence" value="ECO:0007669"/>
    <property type="project" value="TreeGrafter"/>
</dbReference>
<dbReference type="InterPro" id="IPR003010">
    <property type="entry name" value="C-N_Hydrolase"/>
</dbReference>
<dbReference type="GO" id="GO:0033388">
    <property type="term" value="P:putrescine biosynthetic process from arginine"/>
    <property type="evidence" value="ECO:0007669"/>
    <property type="project" value="TreeGrafter"/>
</dbReference>
<reference evidence="3 4" key="1">
    <citation type="submission" date="2018-09" db="EMBL/GenBank/DDBJ databases">
        <title>Discovery and Ecogenomic Context for Candidatus Cryosericales, a Global Caldiserica Order Active in Thawing Permafrost.</title>
        <authorList>
            <person name="Martinez M.A."/>
            <person name="Woodcroft B.J."/>
            <person name="Ignacio Espinoza J.C."/>
            <person name="Zayed A."/>
            <person name="Singleton C.M."/>
            <person name="Boyd J."/>
            <person name="Li Y.-F."/>
            <person name="Purvine S."/>
            <person name="Maughan H."/>
            <person name="Hodgkins S.B."/>
            <person name="Anderson D."/>
            <person name="Sederholm M."/>
            <person name="Temperton B."/>
            <person name="Saleska S.R."/>
            <person name="Tyson G.W."/>
            <person name="Rich V.I."/>
        </authorList>
    </citation>
    <scope>NUCLEOTIDE SEQUENCE [LARGE SCALE GENOMIC DNA]</scope>
    <source>
        <strain evidence="3 4">SMC7</strain>
    </source>
</reference>
<dbReference type="PROSITE" id="PS50263">
    <property type="entry name" value="CN_HYDROLASE"/>
    <property type="match status" value="1"/>
</dbReference>
<protein>
    <submittedName>
        <fullName evidence="3">Carbon-nitrogen hydrolase</fullName>
    </submittedName>
</protein>
<feature type="domain" description="CN hydrolase" evidence="2">
    <location>
        <begin position="3"/>
        <end position="248"/>
    </location>
</feature>
<organism evidence="3 4">
    <name type="scientific">Candidatus Cryosericum terrychapinii</name>
    <dbReference type="NCBI Taxonomy" id="2290919"/>
    <lineage>
        <taxon>Bacteria</taxon>
        <taxon>Pseudomonadati</taxon>
        <taxon>Caldisericota/Cryosericota group</taxon>
        <taxon>Candidatus Cryosericota</taxon>
        <taxon>Candidatus Cryosericia</taxon>
        <taxon>Candidatus Cryosericales</taxon>
        <taxon>Candidatus Cryosericaceae</taxon>
        <taxon>Candidatus Cryosericum</taxon>
    </lineage>
</organism>
<evidence type="ECO:0000259" key="2">
    <source>
        <dbReference type="PROSITE" id="PS50263"/>
    </source>
</evidence>
<dbReference type="EMBL" id="QXIS01000001">
    <property type="protein sequence ID" value="RIE06969.1"/>
    <property type="molecule type" value="Genomic_DNA"/>
</dbReference>
<dbReference type="Proteomes" id="UP000266328">
    <property type="component" value="Unassembled WGS sequence"/>
</dbReference>
<proteinExistence type="predicted"/>
<dbReference type="AlphaFoldDB" id="A0A398D0I1"/>
<gene>
    <name evidence="3" type="ORF">SMC7_00345</name>
</gene>
<evidence type="ECO:0000313" key="4">
    <source>
        <dbReference type="Proteomes" id="UP000266328"/>
    </source>
</evidence>
<evidence type="ECO:0000256" key="1">
    <source>
        <dbReference type="ARBA" id="ARBA00022801"/>
    </source>
</evidence>
<comment type="caution">
    <text evidence="3">The sequence shown here is derived from an EMBL/GenBank/DDBJ whole genome shotgun (WGS) entry which is preliminary data.</text>
</comment>
<dbReference type="PANTHER" id="PTHR43674">
    <property type="entry name" value="NITRILASE C965.09-RELATED"/>
    <property type="match status" value="1"/>
</dbReference>
<dbReference type="InterPro" id="IPR036526">
    <property type="entry name" value="C-N_Hydrolase_sf"/>
</dbReference>
<dbReference type="SUPFAM" id="SSF56317">
    <property type="entry name" value="Carbon-nitrogen hydrolase"/>
    <property type="match status" value="1"/>
</dbReference>